<evidence type="ECO:0000256" key="3">
    <source>
        <dbReference type="ARBA" id="ARBA00023004"/>
    </source>
</evidence>
<dbReference type="GO" id="GO:0051864">
    <property type="term" value="F:histone H3K36 demethylase activity"/>
    <property type="evidence" value="ECO:0007669"/>
    <property type="project" value="TreeGrafter"/>
</dbReference>
<evidence type="ECO:0000313" key="5">
    <source>
        <dbReference type="EMBL" id="RJK92791.1"/>
    </source>
</evidence>
<keyword evidence="2" id="KW-0479">Metal-binding</keyword>
<organism evidence="5 6">
    <name type="scientific">Vallicoccus soli</name>
    <dbReference type="NCBI Taxonomy" id="2339232"/>
    <lineage>
        <taxon>Bacteria</taxon>
        <taxon>Bacillati</taxon>
        <taxon>Actinomycetota</taxon>
        <taxon>Actinomycetes</taxon>
        <taxon>Motilibacterales</taxon>
        <taxon>Vallicoccaceae</taxon>
        <taxon>Vallicoccus</taxon>
    </lineage>
</organism>
<dbReference type="PROSITE" id="PS51184">
    <property type="entry name" value="JMJC"/>
    <property type="match status" value="1"/>
</dbReference>
<evidence type="ECO:0000256" key="1">
    <source>
        <dbReference type="ARBA" id="ARBA00001954"/>
    </source>
</evidence>
<comment type="caution">
    <text evidence="5">The sequence shown here is derived from an EMBL/GenBank/DDBJ whole genome shotgun (WGS) entry which is preliminary data.</text>
</comment>
<feature type="domain" description="JmjC" evidence="4">
    <location>
        <begin position="96"/>
        <end position="246"/>
    </location>
</feature>
<dbReference type="EMBL" id="QZEZ01000012">
    <property type="protein sequence ID" value="RJK92791.1"/>
    <property type="molecule type" value="Genomic_DNA"/>
</dbReference>
<dbReference type="Proteomes" id="UP000265614">
    <property type="component" value="Unassembled WGS sequence"/>
</dbReference>
<evidence type="ECO:0000259" key="4">
    <source>
        <dbReference type="PROSITE" id="PS51184"/>
    </source>
</evidence>
<dbReference type="Pfam" id="PF08007">
    <property type="entry name" value="JmjC_2"/>
    <property type="match status" value="1"/>
</dbReference>
<keyword evidence="3" id="KW-0408">Iron</keyword>
<dbReference type="AlphaFoldDB" id="A0A3A3YQ97"/>
<dbReference type="Gene3D" id="2.60.120.650">
    <property type="entry name" value="Cupin"/>
    <property type="match status" value="1"/>
</dbReference>
<accession>A0A3A3YQ97</accession>
<comment type="cofactor">
    <cofactor evidence="1">
        <name>Fe(2+)</name>
        <dbReference type="ChEBI" id="CHEBI:29033"/>
    </cofactor>
</comment>
<dbReference type="SUPFAM" id="SSF51197">
    <property type="entry name" value="Clavaminate synthase-like"/>
    <property type="match status" value="1"/>
</dbReference>
<dbReference type="SMART" id="SM00558">
    <property type="entry name" value="JmjC"/>
    <property type="match status" value="1"/>
</dbReference>
<dbReference type="PANTHER" id="PTHR13096">
    <property type="entry name" value="MINA53 MYC INDUCED NUCLEAR ANTIGEN"/>
    <property type="match status" value="1"/>
</dbReference>
<dbReference type="GO" id="GO:0032453">
    <property type="term" value="F:histone H3K4 demethylase activity"/>
    <property type="evidence" value="ECO:0007669"/>
    <property type="project" value="TreeGrafter"/>
</dbReference>
<dbReference type="InterPro" id="IPR003347">
    <property type="entry name" value="JmjC_dom"/>
</dbReference>
<reference evidence="5 6" key="1">
    <citation type="submission" date="2018-09" db="EMBL/GenBank/DDBJ databases">
        <title>YIM 75000 draft genome.</title>
        <authorList>
            <person name="Tang S."/>
            <person name="Feng Y."/>
        </authorList>
    </citation>
    <scope>NUCLEOTIDE SEQUENCE [LARGE SCALE GENOMIC DNA]</scope>
    <source>
        <strain evidence="5 6">YIM 75000</strain>
    </source>
</reference>
<dbReference type="PANTHER" id="PTHR13096:SF9">
    <property type="entry name" value="BIFUNCTIONAL LYSINE-SPECIFIC DEMETHYLASE AND HISTIDYL-HYDROXYLASE"/>
    <property type="match status" value="1"/>
</dbReference>
<gene>
    <name evidence="5" type="ORF">D5H78_18220</name>
</gene>
<evidence type="ECO:0000313" key="6">
    <source>
        <dbReference type="Proteomes" id="UP000265614"/>
    </source>
</evidence>
<dbReference type="InterPro" id="IPR039994">
    <property type="entry name" value="NO66-like"/>
</dbReference>
<dbReference type="GO" id="GO:0046872">
    <property type="term" value="F:metal ion binding"/>
    <property type="evidence" value="ECO:0007669"/>
    <property type="project" value="UniProtKB-KW"/>
</dbReference>
<sequence length="408" mass="43098">MRRCVAVDADEFAASYWARRPLLSTAGQLGGTFTDLLTLDDVDELVSRRGLRTPFLRIAKDGEVVPASRFTGSGGAGATITDQVRDEKVLELFAAGSTLVLQGLHRLWPPLVAFAGQLRTDLGHPVQVNAYVTPPSSQGFSAHYDVHDVFVLQVAGEKHWTIHAPVLADPLPGQPWTDRREEVAAAAQGEPLVDAVLRPGDALYLPRGHLHSAVALGEVSAHLTVGVPATTRRDLVEALLALVDDTPALRASLPLGVDVTDPDDLAGPLQDTVAALVERLRDVDPVAVADRMARRSLQAGRPAPLSPVAHAAALAAVDAGSLVRLRPHLPLAERPGPDEGLVLVLADRRIALPGRVRDAVAALRTGAPWRVGDLPGLDAQEQVELARRLLREAVLVPAGPPGAGAAPA</sequence>
<dbReference type="OrthoDB" id="9764016at2"/>
<keyword evidence="6" id="KW-1185">Reference proteome</keyword>
<protein>
    <submittedName>
        <fullName evidence="5">Cupin</fullName>
    </submittedName>
</protein>
<proteinExistence type="predicted"/>
<evidence type="ECO:0000256" key="2">
    <source>
        <dbReference type="ARBA" id="ARBA00022723"/>
    </source>
</evidence>
<name>A0A3A3YQ97_9ACTN</name>